<dbReference type="GO" id="GO:0016020">
    <property type="term" value="C:membrane"/>
    <property type="evidence" value="ECO:0007669"/>
    <property type="project" value="UniProtKB-SubCell"/>
</dbReference>
<dbReference type="EMBL" id="DS995706">
    <property type="protein sequence ID" value="EEQ34159.1"/>
    <property type="molecule type" value="Genomic_DNA"/>
</dbReference>
<feature type="transmembrane region" description="Helical" evidence="4">
    <location>
        <begin position="284"/>
        <end position="306"/>
    </location>
</feature>
<dbReference type="PANTHER" id="PTHR11360:SF234">
    <property type="entry name" value="MFS-TYPE TRANSPORTER DBAD-RELATED"/>
    <property type="match status" value="1"/>
</dbReference>
<dbReference type="GeneID" id="9228240"/>
<dbReference type="Proteomes" id="UP000002035">
    <property type="component" value="Unassembled WGS sequence"/>
</dbReference>
<dbReference type="InterPro" id="IPR050327">
    <property type="entry name" value="Proton-linked_MCT"/>
</dbReference>
<proteinExistence type="inferred from homology"/>
<dbReference type="Pfam" id="PF07690">
    <property type="entry name" value="MFS_1"/>
    <property type="match status" value="1"/>
</dbReference>
<dbReference type="InterPro" id="IPR036259">
    <property type="entry name" value="MFS_trans_sf"/>
</dbReference>
<dbReference type="eggNOG" id="KOG2504">
    <property type="taxonomic scope" value="Eukaryota"/>
</dbReference>
<accession>C5FW75</accession>
<reference evidence="7" key="1">
    <citation type="journal article" date="2012" name="MBio">
        <title>Comparative genome analysis of Trichophyton rubrum and related dermatophytes reveals candidate genes involved in infection.</title>
        <authorList>
            <person name="Martinez D.A."/>
            <person name="Oliver B.G."/>
            <person name="Graeser Y."/>
            <person name="Goldberg J.M."/>
            <person name="Li W."/>
            <person name="Martinez-Rossi N.M."/>
            <person name="Monod M."/>
            <person name="Shelest E."/>
            <person name="Barton R.C."/>
            <person name="Birch E."/>
            <person name="Brakhage A.A."/>
            <person name="Chen Z."/>
            <person name="Gurr S.J."/>
            <person name="Heiman D."/>
            <person name="Heitman J."/>
            <person name="Kosti I."/>
            <person name="Rossi A."/>
            <person name="Saif S."/>
            <person name="Samalova M."/>
            <person name="Saunders C.W."/>
            <person name="Shea T."/>
            <person name="Summerbell R.C."/>
            <person name="Xu J."/>
            <person name="Young S."/>
            <person name="Zeng Q."/>
            <person name="Birren B.W."/>
            <person name="Cuomo C.A."/>
            <person name="White T.C."/>
        </authorList>
    </citation>
    <scope>NUCLEOTIDE SEQUENCE [LARGE SCALE GENOMIC DNA]</scope>
    <source>
        <strain evidence="7">ATCC MYA-4605 / CBS 113480</strain>
    </source>
</reference>
<dbReference type="RefSeq" id="XP_002845014.1">
    <property type="nucleotide sequence ID" value="XM_002844968.1"/>
</dbReference>
<feature type="transmembrane region" description="Helical" evidence="4">
    <location>
        <begin position="85"/>
        <end position="104"/>
    </location>
</feature>
<evidence type="ECO:0000313" key="7">
    <source>
        <dbReference type="Proteomes" id="UP000002035"/>
    </source>
</evidence>
<keyword evidence="4" id="KW-0812">Transmembrane</keyword>
<keyword evidence="4" id="KW-0472">Membrane</keyword>
<feature type="domain" description="Major facilitator superfamily (MFS) profile" evidence="5">
    <location>
        <begin position="248"/>
        <end position="448"/>
    </location>
</feature>
<dbReference type="PROSITE" id="PS50850">
    <property type="entry name" value="MFS"/>
    <property type="match status" value="1"/>
</dbReference>
<feature type="region of interest" description="Disordered" evidence="3">
    <location>
        <begin position="1"/>
        <end position="41"/>
    </location>
</feature>
<feature type="transmembrane region" description="Helical" evidence="4">
    <location>
        <begin position="248"/>
        <end position="272"/>
    </location>
</feature>
<evidence type="ECO:0000256" key="3">
    <source>
        <dbReference type="SAM" id="MobiDB-lite"/>
    </source>
</evidence>
<evidence type="ECO:0000256" key="2">
    <source>
        <dbReference type="ARBA" id="ARBA00006727"/>
    </source>
</evidence>
<dbReference type="SUPFAM" id="SSF103473">
    <property type="entry name" value="MFS general substrate transporter"/>
    <property type="match status" value="1"/>
</dbReference>
<dbReference type="InterPro" id="IPR020846">
    <property type="entry name" value="MFS_dom"/>
</dbReference>
<sequence>MDPEDETKTMKNNQVQVHESNISLEDGTRHPETVPDPAPNGGRNAWMQVIGAFVLTQNTWGLVMAHGAFQASYSMSILSSSSQSALSWIGSTQAFLILFVGIFSSRAANAGHFYHVTVIGILLQVLGLVITSFSTKYYQFLLAEGLCVGIGSGLLFAPGITIAASCFSTRRPLATAIAISGAAIGGIAFPIVSYWLIAAVGFPWAVRIITSLMLLTSGSTIYTLRVNPSFPAAQNKWQLLDFSSFKDPVHCTFVIGTTLGFIAGFIPFFYAPTYALGLGLRSELAGYFLSAINTASLIGGFALSIIATRVGNLNTLIFFTNISGIIFISIILAQNAVGLIIASLIYAFVAGYQLLLVLTAVASISLDTSPTSSQARTALVLGSLGALIGTPIAGGILLWQNRNLSTKDITEWNFTLTLLSSGIVILICGSGRPIQLKEYTEMARREVP</sequence>
<feature type="transmembrane region" description="Helical" evidence="4">
    <location>
        <begin position="204"/>
        <end position="227"/>
    </location>
</feature>
<comment type="subcellular location">
    <subcellularLocation>
        <location evidence="1">Membrane</location>
        <topology evidence="1">Multi-pass membrane protein</topology>
    </subcellularLocation>
</comment>
<keyword evidence="7" id="KW-1185">Reference proteome</keyword>
<feature type="transmembrane region" description="Helical" evidence="4">
    <location>
        <begin position="140"/>
        <end position="164"/>
    </location>
</feature>
<feature type="transmembrane region" description="Helical" evidence="4">
    <location>
        <begin position="378"/>
        <end position="400"/>
    </location>
</feature>
<dbReference type="VEuPathDB" id="FungiDB:MCYG_06978"/>
<dbReference type="InterPro" id="IPR011701">
    <property type="entry name" value="MFS"/>
</dbReference>
<comment type="similarity">
    <text evidence="2">Belongs to the major facilitator superfamily. Monocarboxylate porter (TC 2.A.1.13) family.</text>
</comment>
<evidence type="ECO:0000256" key="1">
    <source>
        <dbReference type="ARBA" id="ARBA00004141"/>
    </source>
</evidence>
<keyword evidence="4" id="KW-1133">Transmembrane helix</keyword>
<feature type="compositionally biased region" description="Polar residues" evidence="3">
    <location>
        <begin position="10"/>
        <end position="23"/>
    </location>
</feature>
<gene>
    <name evidence="6" type="ORF">MCYG_06978</name>
</gene>
<dbReference type="AlphaFoldDB" id="C5FW75"/>
<name>C5FW75_ARTOC</name>
<dbReference type="GO" id="GO:0022857">
    <property type="term" value="F:transmembrane transporter activity"/>
    <property type="evidence" value="ECO:0007669"/>
    <property type="project" value="InterPro"/>
</dbReference>
<feature type="transmembrane region" description="Helical" evidence="4">
    <location>
        <begin position="339"/>
        <end position="366"/>
    </location>
</feature>
<evidence type="ECO:0000313" key="6">
    <source>
        <dbReference type="EMBL" id="EEQ34159.1"/>
    </source>
</evidence>
<protein>
    <submittedName>
        <fullName evidence="6">Monocarboxylate permease-like protein</fullName>
    </submittedName>
</protein>
<organism evidence="6 7">
    <name type="scientific">Arthroderma otae (strain ATCC MYA-4605 / CBS 113480)</name>
    <name type="common">Microsporum canis</name>
    <dbReference type="NCBI Taxonomy" id="554155"/>
    <lineage>
        <taxon>Eukaryota</taxon>
        <taxon>Fungi</taxon>
        <taxon>Dikarya</taxon>
        <taxon>Ascomycota</taxon>
        <taxon>Pezizomycotina</taxon>
        <taxon>Eurotiomycetes</taxon>
        <taxon>Eurotiomycetidae</taxon>
        <taxon>Onygenales</taxon>
        <taxon>Arthrodermataceae</taxon>
        <taxon>Microsporum</taxon>
    </lineage>
</organism>
<dbReference type="Gene3D" id="1.20.1250.20">
    <property type="entry name" value="MFS general substrate transporter like domains"/>
    <property type="match status" value="2"/>
</dbReference>
<evidence type="ECO:0000256" key="4">
    <source>
        <dbReference type="SAM" id="Phobius"/>
    </source>
</evidence>
<evidence type="ECO:0000259" key="5">
    <source>
        <dbReference type="PROSITE" id="PS50850"/>
    </source>
</evidence>
<dbReference type="PANTHER" id="PTHR11360">
    <property type="entry name" value="MONOCARBOXYLATE TRANSPORTER"/>
    <property type="match status" value="1"/>
</dbReference>
<feature type="transmembrane region" description="Helical" evidence="4">
    <location>
        <begin position="176"/>
        <end position="198"/>
    </location>
</feature>
<feature type="transmembrane region" description="Helical" evidence="4">
    <location>
        <begin position="313"/>
        <end position="333"/>
    </location>
</feature>
<dbReference type="HOGENOM" id="CLU_001265_1_1_1"/>
<dbReference type="OMA" id="NTWGLVM"/>
<dbReference type="OrthoDB" id="6509908at2759"/>
<feature type="transmembrane region" description="Helical" evidence="4">
    <location>
        <begin position="113"/>
        <end position="134"/>
    </location>
</feature>
<feature type="transmembrane region" description="Helical" evidence="4">
    <location>
        <begin position="412"/>
        <end position="434"/>
    </location>
</feature>